<reference evidence="4 5" key="1">
    <citation type="submission" date="2019-12" db="EMBL/GenBank/DDBJ databases">
        <title>the WGS of Blastococcus saxobsidens 67B17.</title>
        <authorList>
            <person name="Jiang Z."/>
        </authorList>
    </citation>
    <scope>NUCLEOTIDE SEQUENCE [LARGE SCALE GENOMIC DNA]</scope>
    <source>
        <strain evidence="4 5">67B17</strain>
    </source>
</reference>
<evidence type="ECO:0000256" key="1">
    <source>
        <dbReference type="SAM" id="MobiDB-lite"/>
    </source>
</evidence>
<feature type="transmembrane region" description="Helical" evidence="2">
    <location>
        <begin position="177"/>
        <end position="199"/>
    </location>
</feature>
<feature type="transmembrane region" description="Helical" evidence="2">
    <location>
        <begin position="214"/>
        <end position="232"/>
    </location>
</feature>
<gene>
    <name evidence="4" type="ORF">GCU60_11735</name>
</gene>
<dbReference type="RefSeq" id="WP_163205375.1">
    <property type="nucleotide sequence ID" value="NZ_JAAGWG010000015.1"/>
</dbReference>
<keyword evidence="2" id="KW-1133">Transmembrane helix</keyword>
<keyword evidence="2" id="KW-0472">Membrane</keyword>
<evidence type="ECO:0000313" key="4">
    <source>
        <dbReference type="EMBL" id="NEK86422.1"/>
    </source>
</evidence>
<feature type="compositionally biased region" description="Pro residues" evidence="1">
    <location>
        <begin position="54"/>
        <end position="73"/>
    </location>
</feature>
<feature type="transmembrane region" description="Helical" evidence="2">
    <location>
        <begin position="334"/>
        <end position="357"/>
    </location>
</feature>
<dbReference type="GO" id="GO:0006508">
    <property type="term" value="P:proteolysis"/>
    <property type="evidence" value="ECO:0007669"/>
    <property type="project" value="UniProtKB-KW"/>
</dbReference>
<sequence length="387" mass="41011">MIPPGAGARPDDERYAGPPPTLRPGPDQLPPAPWPQPAPWPPQGAAWPQQGPWVPQPGPWPPQVVWAPPPGTPPHDEPQPFLRAMRARDWAWWRPLVGLLLLAVVFGVASAVVGVLGLLTGISPDLTMDDLLDPAVLLVTNGALVVAIPVVWLAWAVAHGMRPGWSSSVLARLRWRLLPRLTLLALATLGLVIAAGVAFDLTAGEGQVEGPIPGWGWLLVVVLLTTPLQSAAEEYLFRGYLSQAIAGWVRRPSVGAVLAAVVTGTLFSLAHLPPDLPTFLDRFFFALAASAVVWLTGGLEAAIVLHAVNNVLLFVLAGLLGEDVIAMGEVPEGAGLASLAFGVLGMAGYVAAVAWWARRARPERRTEAQDLRPPWLRPAAAAPDPAA</sequence>
<feature type="transmembrane region" description="Helical" evidence="2">
    <location>
        <begin position="96"/>
        <end position="123"/>
    </location>
</feature>
<protein>
    <submittedName>
        <fullName evidence="4">CPBP family intramembrane metalloprotease</fullName>
    </submittedName>
</protein>
<feature type="compositionally biased region" description="Pro residues" evidence="1">
    <location>
        <begin position="17"/>
        <end position="42"/>
    </location>
</feature>
<feature type="region of interest" description="Disordered" evidence="1">
    <location>
        <begin position="1"/>
        <end position="76"/>
    </location>
</feature>
<dbReference type="Proteomes" id="UP000479241">
    <property type="component" value="Unassembled WGS sequence"/>
</dbReference>
<evidence type="ECO:0000259" key="3">
    <source>
        <dbReference type="Pfam" id="PF02517"/>
    </source>
</evidence>
<feature type="transmembrane region" description="Helical" evidence="2">
    <location>
        <begin position="135"/>
        <end position="157"/>
    </location>
</feature>
<keyword evidence="4" id="KW-0378">Hydrolase</keyword>
<organism evidence="4 5">
    <name type="scientific">Blastococcus saxobsidens</name>
    <dbReference type="NCBI Taxonomy" id="138336"/>
    <lineage>
        <taxon>Bacteria</taxon>
        <taxon>Bacillati</taxon>
        <taxon>Actinomycetota</taxon>
        <taxon>Actinomycetes</taxon>
        <taxon>Geodermatophilales</taxon>
        <taxon>Geodermatophilaceae</taxon>
        <taxon>Blastococcus</taxon>
    </lineage>
</organism>
<dbReference type="InterPro" id="IPR052710">
    <property type="entry name" value="CAAX_protease"/>
</dbReference>
<feature type="compositionally biased region" description="Low complexity" evidence="1">
    <location>
        <begin position="371"/>
        <end position="387"/>
    </location>
</feature>
<feature type="transmembrane region" description="Helical" evidence="2">
    <location>
        <begin position="283"/>
        <end position="304"/>
    </location>
</feature>
<keyword evidence="4" id="KW-0482">Metalloprotease</keyword>
<dbReference type="InterPro" id="IPR003675">
    <property type="entry name" value="Rce1/LyrA-like_dom"/>
</dbReference>
<feature type="region of interest" description="Disordered" evidence="1">
    <location>
        <begin position="367"/>
        <end position="387"/>
    </location>
</feature>
<keyword evidence="4" id="KW-0645">Protease</keyword>
<dbReference type="PANTHER" id="PTHR36435">
    <property type="entry name" value="SLR1288 PROTEIN"/>
    <property type="match status" value="1"/>
</dbReference>
<evidence type="ECO:0000256" key="2">
    <source>
        <dbReference type="SAM" id="Phobius"/>
    </source>
</evidence>
<dbReference type="GO" id="GO:0008237">
    <property type="term" value="F:metallopeptidase activity"/>
    <property type="evidence" value="ECO:0007669"/>
    <property type="project" value="UniProtKB-KW"/>
</dbReference>
<name>A0A6L9W3P5_9ACTN</name>
<accession>A0A6L9W3P5</accession>
<proteinExistence type="predicted"/>
<comment type="caution">
    <text evidence="4">The sequence shown here is derived from an EMBL/GenBank/DDBJ whole genome shotgun (WGS) entry which is preliminary data.</text>
</comment>
<dbReference type="GO" id="GO:0004175">
    <property type="term" value="F:endopeptidase activity"/>
    <property type="evidence" value="ECO:0007669"/>
    <property type="project" value="UniProtKB-ARBA"/>
</dbReference>
<feature type="transmembrane region" description="Helical" evidence="2">
    <location>
        <begin position="311"/>
        <end position="328"/>
    </location>
</feature>
<evidence type="ECO:0000313" key="5">
    <source>
        <dbReference type="Proteomes" id="UP000479241"/>
    </source>
</evidence>
<feature type="transmembrane region" description="Helical" evidence="2">
    <location>
        <begin position="253"/>
        <end position="271"/>
    </location>
</feature>
<dbReference type="PANTHER" id="PTHR36435:SF1">
    <property type="entry name" value="CAAX AMINO TERMINAL PROTEASE FAMILY PROTEIN"/>
    <property type="match status" value="1"/>
</dbReference>
<feature type="domain" description="CAAX prenyl protease 2/Lysostaphin resistance protein A-like" evidence="3">
    <location>
        <begin position="216"/>
        <end position="312"/>
    </location>
</feature>
<keyword evidence="2" id="KW-0812">Transmembrane</keyword>
<dbReference type="AlphaFoldDB" id="A0A6L9W3P5"/>
<dbReference type="EMBL" id="JAAGWG010000015">
    <property type="protein sequence ID" value="NEK86422.1"/>
    <property type="molecule type" value="Genomic_DNA"/>
</dbReference>
<feature type="compositionally biased region" description="Low complexity" evidence="1">
    <location>
        <begin position="43"/>
        <end position="53"/>
    </location>
</feature>
<dbReference type="GO" id="GO:0080120">
    <property type="term" value="P:CAAX-box protein maturation"/>
    <property type="evidence" value="ECO:0007669"/>
    <property type="project" value="UniProtKB-ARBA"/>
</dbReference>
<dbReference type="Pfam" id="PF02517">
    <property type="entry name" value="Rce1-like"/>
    <property type="match status" value="1"/>
</dbReference>